<dbReference type="PANTHER" id="PTHR30292:SF0">
    <property type="entry name" value="5-OXOPROLINASE SUBUNIT A"/>
    <property type="match status" value="1"/>
</dbReference>
<gene>
    <name evidence="1" type="primary">pxpA</name>
    <name evidence="1" type="ORF">GCM10023311_28260</name>
</gene>
<dbReference type="NCBIfam" id="NF003814">
    <property type="entry name" value="PRK05406.1-3"/>
    <property type="match status" value="1"/>
</dbReference>
<evidence type="ECO:0000313" key="2">
    <source>
        <dbReference type="Proteomes" id="UP001500433"/>
    </source>
</evidence>
<comment type="caution">
    <text evidence="1">The sequence shown here is derived from an EMBL/GenBank/DDBJ whole genome shotgun (WGS) entry which is preliminary data.</text>
</comment>
<dbReference type="EMBL" id="BAABJH010000007">
    <property type="protein sequence ID" value="GAA4900951.1"/>
    <property type="molecule type" value="Genomic_DNA"/>
</dbReference>
<reference evidence="2" key="1">
    <citation type="journal article" date="2019" name="Int. J. Syst. Evol. Microbiol.">
        <title>The Global Catalogue of Microorganisms (GCM) 10K type strain sequencing project: providing services to taxonomists for standard genome sequencing and annotation.</title>
        <authorList>
            <consortium name="The Broad Institute Genomics Platform"/>
            <consortium name="The Broad Institute Genome Sequencing Center for Infectious Disease"/>
            <person name="Wu L."/>
            <person name="Ma J."/>
        </authorList>
    </citation>
    <scope>NUCLEOTIDE SEQUENCE [LARGE SCALE GENOMIC DNA]</scope>
    <source>
        <strain evidence="2">JCM 18274</strain>
    </source>
</reference>
<dbReference type="InterPro" id="IPR005501">
    <property type="entry name" value="LamB/YcsF/PxpA-like"/>
</dbReference>
<name>A0ABP9FF11_9FLAO</name>
<proteinExistence type="predicted"/>
<keyword evidence="2" id="KW-1185">Reference proteome</keyword>
<dbReference type="PANTHER" id="PTHR30292">
    <property type="entry name" value="UNCHARACTERIZED PROTEIN YBGL-RELATED"/>
    <property type="match status" value="1"/>
</dbReference>
<organism evidence="1 2">
    <name type="scientific">Flaviramulus aquimarinus</name>
    <dbReference type="NCBI Taxonomy" id="1170456"/>
    <lineage>
        <taxon>Bacteria</taxon>
        <taxon>Pseudomonadati</taxon>
        <taxon>Bacteroidota</taxon>
        <taxon>Flavobacteriia</taxon>
        <taxon>Flavobacteriales</taxon>
        <taxon>Flavobacteriaceae</taxon>
        <taxon>Flaviramulus</taxon>
    </lineage>
</organism>
<dbReference type="InterPro" id="IPR011330">
    <property type="entry name" value="Glyco_hydro/deAcase_b/a-brl"/>
</dbReference>
<dbReference type="Gene3D" id="3.20.20.370">
    <property type="entry name" value="Glycoside hydrolase/deacetylase"/>
    <property type="match status" value="1"/>
</dbReference>
<sequence>MKNRIIDINVDTGEGIGNESQLMPYVSSCNIACGGHAGDLETMRKVVELAKEHSVKIGAHPSFPDKEHFGRQIIDMPCVVLYTSIKKQIKDLITILDDTHLTLHHIKLHGALYNLAAVDKKTANVIVEVIKALALSLKLYVPFNSVIAKVAIKNNIQIMYEAFADRNYNEDLTLVSRQEKHAVIHDANTMFNHVYNMIVNQEVKTVSGKLVLLKAETFCVHGDHPEALSLIANLVTRLKNKGIKIR</sequence>
<dbReference type="CDD" id="cd10801">
    <property type="entry name" value="LamB_YcsF_like_1"/>
    <property type="match status" value="1"/>
</dbReference>
<dbReference type="RefSeq" id="WP_345274813.1">
    <property type="nucleotide sequence ID" value="NZ_BAABJH010000007.1"/>
</dbReference>
<protein>
    <submittedName>
        <fullName evidence="1">5-oxoprolinase subunit PxpA</fullName>
    </submittedName>
</protein>
<evidence type="ECO:0000313" key="1">
    <source>
        <dbReference type="EMBL" id="GAA4900951.1"/>
    </source>
</evidence>
<dbReference type="NCBIfam" id="NF003816">
    <property type="entry name" value="PRK05406.1-5"/>
    <property type="match status" value="1"/>
</dbReference>
<accession>A0ABP9FF11</accession>
<dbReference type="Proteomes" id="UP001500433">
    <property type="component" value="Unassembled WGS sequence"/>
</dbReference>
<dbReference type="SUPFAM" id="SSF88713">
    <property type="entry name" value="Glycoside hydrolase/deacetylase"/>
    <property type="match status" value="1"/>
</dbReference>
<dbReference type="Pfam" id="PF03746">
    <property type="entry name" value="LamB_YcsF"/>
    <property type="match status" value="1"/>
</dbReference>